<evidence type="ECO:0000313" key="1">
    <source>
        <dbReference type="EMBL" id="SYX89628.1"/>
    </source>
</evidence>
<reference evidence="2" key="1">
    <citation type="submission" date="2018-08" db="EMBL/GenBank/DDBJ databases">
        <authorList>
            <person name="Blom J."/>
        </authorList>
    </citation>
    <scope>NUCLEOTIDE SEQUENCE [LARGE SCALE GENOMIC DNA]</scope>
    <source>
        <strain evidence="2">CCOS 865</strain>
    </source>
</reference>
<organism evidence="1 2">
    <name type="scientific">Pseudomonas reidholzensis</name>
    <dbReference type="NCBI Taxonomy" id="1785162"/>
    <lineage>
        <taxon>Bacteria</taxon>
        <taxon>Pseudomonadati</taxon>
        <taxon>Pseudomonadota</taxon>
        <taxon>Gammaproteobacteria</taxon>
        <taxon>Pseudomonadales</taxon>
        <taxon>Pseudomonadaceae</taxon>
        <taxon>Pseudomonas</taxon>
    </lineage>
</organism>
<dbReference type="Proteomes" id="UP000263595">
    <property type="component" value="Unassembled WGS sequence"/>
</dbReference>
<proteinExistence type="predicted"/>
<name>A0A383RTE4_9PSED</name>
<evidence type="ECO:0000313" key="2">
    <source>
        <dbReference type="Proteomes" id="UP000263595"/>
    </source>
</evidence>
<gene>
    <name evidence="1" type="primary">higB-2</name>
    <name evidence="1" type="ORF">CCOS865_01882</name>
</gene>
<protein>
    <submittedName>
        <fullName evidence="1">Toxin HigB-2</fullName>
    </submittedName>
</protein>
<sequence length="106" mass="11638">MLTIIEAPLFSKQWPDYWTTEEHGIFMSYLASDPDAGVLIPGSGGCRKVRWSLDGRGKRGAVRVIYTAQLANGTLVALLVYCKSATVNIPAHVLRKIAKELDHAPD</sequence>
<dbReference type="EMBL" id="UNOZ01000013">
    <property type="protein sequence ID" value="SYX89628.1"/>
    <property type="molecule type" value="Genomic_DNA"/>
</dbReference>
<dbReference type="RefSeq" id="WP_167469038.1">
    <property type="nucleotide sequence ID" value="NZ_CBCSFL010000014.1"/>
</dbReference>
<accession>A0A383RTE4</accession>
<dbReference type="InterPro" id="IPR009387">
    <property type="entry name" value="HigB-2"/>
</dbReference>
<keyword evidence="2" id="KW-1185">Reference proteome</keyword>
<dbReference type="AlphaFoldDB" id="A0A383RTE4"/>
<dbReference type="PIRSF" id="PIRSF039032">
    <property type="entry name" value="HigB-2"/>
    <property type="match status" value="1"/>
</dbReference>